<evidence type="ECO:0000313" key="3">
    <source>
        <dbReference type="EMBL" id="KAK9820237.1"/>
    </source>
</evidence>
<evidence type="ECO:0000313" key="4">
    <source>
        <dbReference type="Proteomes" id="UP001489004"/>
    </source>
</evidence>
<dbReference type="Proteomes" id="UP001489004">
    <property type="component" value="Unassembled WGS sequence"/>
</dbReference>
<dbReference type="EMBL" id="JALJOR010000003">
    <property type="protein sequence ID" value="KAK9820237.1"/>
    <property type="molecule type" value="Genomic_DNA"/>
</dbReference>
<organism evidence="3 4">
    <name type="scientific">[Myrmecia] bisecta</name>
    <dbReference type="NCBI Taxonomy" id="41462"/>
    <lineage>
        <taxon>Eukaryota</taxon>
        <taxon>Viridiplantae</taxon>
        <taxon>Chlorophyta</taxon>
        <taxon>core chlorophytes</taxon>
        <taxon>Trebouxiophyceae</taxon>
        <taxon>Trebouxiales</taxon>
        <taxon>Trebouxiaceae</taxon>
        <taxon>Myrmecia</taxon>
    </lineage>
</organism>
<feature type="coiled-coil region" evidence="1">
    <location>
        <begin position="68"/>
        <end position="123"/>
    </location>
</feature>
<evidence type="ECO:0000256" key="1">
    <source>
        <dbReference type="SAM" id="Coils"/>
    </source>
</evidence>
<protein>
    <submittedName>
        <fullName evidence="3">Uncharacterized protein</fullName>
    </submittedName>
</protein>
<feature type="region of interest" description="Disordered" evidence="2">
    <location>
        <begin position="250"/>
        <end position="296"/>
    </location>
</feature>
<sequence length="462" mass="49869">MEQFAQRLQLAETERLRREAAHAEQTIRELQGLLRKQQATAHSVLLARPQGRASRVQAHTSSSLLQDLHLMEHLAHKHQQDAQQAQAELAALRDRLATANRQAEALRQIAESLQREADALRSQARVQVDVHEQARADIADAQGLALLLKRVLQEVAPGFDGDVNRAVALLHKGHDLSSALTPGDNFSALGSAVFKPRQQTVQALSSTRLASVLREHFDLPMPGPLLSLRTHAKENCPPVVARLEAAKRTVHYPASRGRSPKRSSSPGTSARAGAGTAGVSHQGSRRKDSSVDQVDDPERYLDQDAASVAGSEALGDIFDAATDQPLRSSELAKRMSGNTETLLLWMADPHIQMVMRPVDQAAPGQVGSRMGQQRPLCNQLMMAAVPQSGTLGSDALQAMLAALKPVPGPIGLDNGMIASSAKSQSSSNVPPTWQHGHNEAWQASERAPRLSELAGIPLDRFG</sequence>
<evidence type="ECO:0000256" key="2">
    <source>
        <dbReference type="SAM" id="MobiDB-lite"/>
    </source>
</evidence>
<dbReference type="AlphaFoldDB" id="A0AAW1QFN5"/>
<name>A0AAW1QFN5_9CHLO</name>
<comment type="caution">
    <text evidence="3">The sequence shown here is derived from an EMBL/GenBank/DDBJ whole genome shotgun (WGS) entry which is preliminary data.</text>
</comment>
<keyword evidence="1" id="KW-0175">Coiled coil</keyword>
<proteinExistence type="predicted"/>
<reference evidence="3 4" key="1">
    <citation type="journal article" date="2024" name="Nat. Commun.">
        <title>Phylogenomics reveals the evolutionary origins of lichenization in chlorophyte algae.</title>
        <authorList>
            <person name="Puginier C."/>
            <person name="Libourel C."/>
            <person name="Otte J."/>
            <person name="Skaloud P."/>
            <person name="Haon M."/>
            <person name="Grisel S."/>
            <person name="Petersen M."/>
            <person name="Berrin J.G."/>
            <person name="Delaux P.M."/>
            <person name="Dal Grande F."/>
            <person name="Keller J."/>
        </authorList>
    </citation>
    <scope>NUCLEOTIDE SEQUENCE [LARGE SCALE GENOMIC DNA]</scope>
    <source>
        <strain evidence="3 4">SAG 2043</strain>
    </source>
</reference>
<feature type="coiled-coil region" evidence="1">
    <location>
        <begin position="13"/>
        <end position="40"/>
    </location>
</feature>
<keyword evidence="4" id="KW-1185">Reference proteome</keyword>
<accession>A0AAW1QFN5</accession>
<gene>
    <name evidence="3" type="ORF">WJX72_007783</name>
</gene>
<feature type="region of interest" description="Disordered" evidence="2">
    <location>
        <begin position="419"/>
        <end position="448"/>
    </location>
</feature>
<feature type="compositionally biased region" description="Low complexity" evidence="2">
    <location>
        <begin position="253"/>
        <end position="278"/>
    </location>
</feature>
<feature type="compositionally biased region" description="Basic and acidic residues" evidence="2">
    <location>
        <begin position="285"/>
        <end position="296"/>
    </location>
</feature>